<feature type="compositionally biased region" description="Basic and acidic residues" evidence="1">
    <location>
        <begin position="47"/>
        <end position="57"/>
    </location>
</feature>
<dbReference type="EMBL" id="GQ252836">
    <property type="protein sequence ID" value="ADB85316.1"/>
    <property type="molecule type" value="Genomic_DNA"/>
</dbReference>
<proteinExistence type="predicted"/>
<evidence type="ECO:0000256" key="1">
    <source>
        <dbReference type="SAM" id="MobiDB-lite"/>
    </source>
</evidence>
<evidence type="ECO:0000313" key="2">
    <source>
        <dbReference type="EMBL" id="ADB85316.1"/>
    </source>
</evidence>
<accession>D3IVH6</accession>
<feature type="compositionally biased region" description="Polar residues" evidence="1">
    <location>
        <begin position="81"/>
        <end position="90"/>
    </location>
</feature>
<feature type="compositionally biased region" description="Polar residues" evidence="1">
    <location>
        <begin position="206"/>
        <end position="216"/>
    </location>
</feature>
<protein>
    <submittedName>
        <fullName evidence="2">Uncharacterized protein</fullName>
    </submittedName>
</protein>
<feature type="compositionally biased region" description="Basic and acidic residues" evidence="1">
    <location>
        <begin position="67"/>
        <end position="80"/>
    </location>
</feature>
<dbReference type="AlphaFoldDB" id="D3IVH6"/>
<feature type="compositionally biased region" description="Polar residues" evidence="1">
    <location>
        <begin position="112"/>
        <end position="125"/>
    </location>
</feature>
<feature type="compositionally biased region" description="Polar residues" evidence="1">
    <location>
        <begin position="145"/>
        <end position="154"/>
    </location>
</feature>
<feature type="region of interest" description="Disordered" evidence="1">
    <location>
        <begin position="25"/>
        <end position="247"/>
    </location>
</feature>
<name>D3IVH6_PHYED</name>
<organism evidence="2">
    <name type="scientific">Phyllostachys edulis</name>
    <name type="common">Tortoise shell bamboo</name>
    <name type="synonym">Bambusa edulis</name>
    <dbReference type="NCBI Taxonomy" id="38705"/>
    <lineage>
        <taxon>Eukaryota</taxon>
        <taxon>Viridiplantae</taxon>
        <taxon>Streptophyta</taxon>
        <taxon>Embryophyta</taxon>
        <taxon>Tracheophyta</taxon>
        <taxon>Spermatophyta</taxon>
        <taxon>Magnoliopsida</taxon>
        <taxon>Liliopsida</taxon>
        <taxon>Poales</taxon>
        <taxon>Poaceae</taxon>
        <taxon>BOP clade</taxon>
        <taxon>Bambusoideae</taxon>
        <taxon>Arundinarodae</taxon>
        <taxon>Arundinarieae</taxon>
        <taxon>Arundinariinae</taxon>
        <taxon>Phyllostachys</taxon>
    </lineage>
</organism>
<reference evidence="2" key="1">
    <citation type="journal article" date="2010" name="J. Integr. Plant Biol.">
        <title>Insights into the bamboo genome: syntenic relationships to rice and sorghum.</title>
        <authorList>
            <person name="Gui Y.J."/>
            <person name="Zhou Y."/>
            <person name="Wang Y."/>
            <person name="Wang S."/>
            <person name="Wang S.Y."/>
            <person name="Hu Y."/>
            <person name="Bo S.P."/>
            <person name="Chen H."/>
            <person name="Zhou C.P."/>
            <person name="Ma N.X."/>
            <person name="Zhang T.Z."/>
            <person name="Fan L.J."/>
        </authorList>
    </citation>
    <scope>NUCLEOTIDE SEQUENCE</scope>
    <source>
        <tissue evidence="2">Shoot</tissue>
    </source>
</reference>
<sequence length="286" mass="31362">MAGEWNEENWFDLADYADIDIDAGFDYEPSIDSSDGVAASRYLSADPGDHATDRVEEGSLSPTTVRPIEESIPSKDKGQSDHNQVYTQADSQHDKSFSSKCLSPPKAVRPGETSSGSHNSKTSPASGGPLSPDNSRESGIKQAFPANSTISPQITPADGDGYNPEFPFLEGITPSRQMVSLDYFSSGDRARDTPRRSRTTSPRGNGKSTTDDGQNQHFDEREGNSRHTRTPLRQSQGSDMEDLEAIRRKKIAAQKNLSGRIQYQSEEAQELQHINDLLENPTQELA</sequence>